<organism evidence="2 3">
    <name type="scientific">Paractinoplanes toevensis</name>
    <dbReference type="NCBI Taxonomy" id="571911"/>
    <lineage>
        <taxon>Bacteria</taxon>
        <taxon>Bacillati</taxon>
        <taxon>Actinomycetota</taxon>
        <taxon>Actinomycetes</taxon>
        <taxon>Micromonosporales</taxon>
        <taxon>Micromonosporaceae</taxon>
        <taxon>Paractinoplanes</taxon>
    </lineage>
</organism>
<reference evidence="2 3" key="1">
    <citation type="submission" date="2021-03" db="EMBL/GenBank/DDBJ databases">
        <title>Whole genome shotgun sequence of Actinoplanes toevensis NBRC 105298.</title>
        <authorList>
            <person name="Komaki H."/>
            <person name="Tamura T."/>
        </authorList>
    </citation>
    <scope>NUCLEOTIDE SEQUENCE [LARGE SCALE GENOMIC DNA]</scope>
    <source>
        <strain evidence="2 3">NBRC 105298</strain>
    </source>
</reference>
<dbReference type="Proteomes" id="UP000677082">
    <property type="component" value="Unassembled WGS sequence"/>
</dbReference>
<dbReference type="InterPro" id="IPR011335">
    <property type="entry name" value="Restrct_endonuc-II-like"/>
</dbReference>
<dbReference type="EMBL" id="BOQN01000015">
    <property type="protein sequence ID" value="GIM89541.1"/>
    <property type="molecule type" value="Genomic_DNA"/>
</dbReference>
<dbReference type="CDD" id="cd06260">
    <property type="entry name" value="DUF820-like"/>
    <property type="match status" value="1"/>
</dbReference>
<dbReference type="InterPro" id="IPR008538">
    <property type="entry name" value="Uma2"/>
</dbReference>
<dbReference type="AlphaFoldDB" id="A0A919W7M2"/>
<keyword evidence="3" id="KW-1185">Reference proteome</keyword>
<gene>
    <name evidence="2" type="ORF">Ato02nite_013340</name>
</gene>
<dbReference type="Gene3D" id="3.90.1570.10">
    <property type="entry name" value="tt1808, chain A"/>
    <property type="match status" value="1"/>
</dbReference>
<sequence length="206" mass="23454">MTAAPHLNGSDLLDFLVGRDDLTVDDIVDLPEDLRYELIDGRLVLTPNALPIHQVISQNTAFALERNCPDDFVVNVEQALLLNRRNELRPDAMVFRAEGAWRSPVLTADVLLVVEVISQSSRFTDPGDKLKRYADLGIPSYWIIDPLAPWVTFTQFLLGPDGTYQCNLQARDLVILDQPWKVTLDLPSWTRRRDRINEQARHRGQP</sequence>
<feature type="domain" description="Putative restriction endonuclease" evidence="1">
    <location>
        <begin position="26"/>
        <end position="165"/>
    </location>
</feature>
<evidence type="ECO:0000259" key="1">
    <source>
        <dbReference type="Pfam" id="PF05685"/>
    </source>
</evidence>
<dbReference type="SUPFAM" id="SSF52980">
    <property type="entry name" value="Restriction endonuclease-like"/>
    <property type="match status" value="1"/>
</dbReference>
<comment type="caution">
    <text evidence="2">The sequence shown here is derived from an EMBL/GenBank/DDBJ whole genome shotgun (WGS) entry which is preliminary data.</text>
</comment>
<dbReference type="PANTHER" id="PTHR35400">
    <property type="entry name" value="SLR1083 PROTEIN"/>
    <property type="match status" value="1"/>
</dbReference>
<evidence type="ECO:0000313" key="2">
    <source>
        <dbReference type="EMBL" id="GIM89541.1"/>
    </source>
</evidence>
<proteinExistence type="predicted"/>
<dbReference type="PANTHER" id="PTHR35400:SF3">
    <property type="entry name" value="SLL1072 PROTEIN"/>
    <property type="match status" value="1"/>
</dbReference>
<accession>A0A919W7M2</accession>
<evidence type="ECO:0000313" key="3">
    <source>
        <dbReference type="Proteomes" id="UP000677082"/>
    </source>
</evidence>
<dbReference type="Pfam" id="PF05685">
    <property type="entry name" value="Uma2"/>
    <property type="match status" value="1"/>
</dbReference>
<dbReference type="RefSeq" id="WP_213005486.1">
    <property type="nucleotide sequence ID" value="NZ_BOQN01000015.1"/>
</dbReference>
<protein>
    <recommendedName>
        <fullName evidence="1">Putative restriction endonuclease domain-containing protein</fullName>
    </recommendedName>
</protein>
<name>A0A919W7M2_9ACTN</name>
<dbReference type="InterPro" id="IPR012296">
    <property type="entry name" value="Nuclease_put_TT1808"/>
</dbReference>